<comment type="caution">
    <text evidence="3">The sequence shown here is derived from an EMBL/GenBank/DDBJ whole genome shotgun (WGS) entry which is preliminary data.</text>
</comment>
<dbReference type="SUPFAM" id="SSF51445">
    <property type="entry name" value="(Trans)glycosidases"/>
    <property type="match status" value="1"/>
</dbReference>
<protein>
    <recommendedName>
        <fullName evidence="2">Asl1-like glycosyl hydrolase catalytic domain-containing protein</fullName>
    </recommendedName>
</protein>
<evidence type="ECO:0000313" key="4">
    <source>
        <dbReference type="Proteomes" id="UP001176517"/>
    </source>
</evidence>
<reference evidence="3" key="1">
    <citation type="journal article" date="2023" name="PhytoFront">
        <title>Draft Genome Resources of Seven Strains of Tilletia horrida, Causal Agent of Kernel Smut of Rice.</title>
        <authorList>
            <person name="Khanal S."/>
            <person name="Antony Babu S."/>
            <person name="Zhou X.G."/>
        </authorList>
    </citation>
    <scope>NUCLEOTIDE SEQUENCE</scope>
    <source>
        <strain evidence="3">TX6</strain>
    </source>
</reference>
<dbReference type="PANTHER" id="PTHR34154:SF3">
    <property type="entry name" value="ALKALI-SENSITIVE LINKAGE PROTEIN 1"/>
    <property type="match status" value="1"/>
</dbReference>
<organism evidence="3 4">
    <name type="scientific">Tilletia horrida</name>
    <dbReference type="NCBI Taxonomy" id="155126"/>
    <lineage>
        <taxon>Eukaryota</taxon>
        <taxon>Fungi</taxon>
        <taxon>Dikarya</taxon>
        <taxon>Basidiomycota</taxon>
        <taxon>Ustilaginomycotina</taxon>
        <taxon>Exobasidiomycetes</taxon>
        <taxon>Tilletiales</taxon>
        <taxon>Tilletiaceae</taxon>
        <taxon>Tilletia</taxon>
    </lineage>
</organism>
<dbReference type="Proteomes" id="UP001176517">
    <property type="component" value="Unassembled WGS sequence"/>
</dbReference>
<dbReference type="Pfam" id="PF11790">
    <property type="entry name" value="Glyco_hydro_cc"/>
    <property type="match status" value="1"/>
</dbReference>
<dbReference type="EMBL" id="JAPDMZ010000060">
    <property type="protein sequence ID" value="KAK0552644.1"/>
    <property type="molecule type" value="Genomic_DNA"/>
</dbReference>
<dbReference type="PANTHER" id="PTHR34154">
    <property type="entry name" value="ALKALI-SENSITIVE LINKAGE PROTEIN 1"/>
    <property type="match status" value="1"/>
</dbReference>
<proteinExistence type="predicted"/>
<feature type="chain" id="PRO_5043034058" description="Asl1-like glycosyl hydrolase catalytic domain-containing protein" evidence="1">
    <location>
        <begin position="25"/>
        <end position="266"/>
    </location>
</feature>
<dbReference type="InterPro" id="IPR053183">
    <property type="entry name" value="ASL1"/>
</dbReference>
<sequence>MQLLPVLLASVATVLFVLPSNTYAARRGAPYGADSRWAHRLFKGKMDWYHHWQAGPINVPEGVEYVPTFWGPRYWDKWTERKHEMNRDLPSRLLAFNEPDVRSQANLSPHAAVKLYKQEICPWQNRGVKISTPQIVWDMDGWLDPFMSGIRDAGCEPDFVALHWYGSKNDIAGFKKYIQKAWNKYGKSIWITELGLTSASHPSTYEAESFLREALAWVDTQDYIKRVTWTGVFAVNNPPDGYLSNRMAMFNDNGSLRSMAMIMQYD</sequence>
<evidence type="ECO:0000313" key="3">
    <source>
        <dbReference type="EMBL" id="KAK0552644.1"/>
    </source>
</evidence>
<feature type="domain" description="Asl1-like glycosyl hydrolase catalytic" evidence="2">
    <location>
        <begin position="34"/>
        <end position="260"/>
    </location>
</feature>
<dbReference type="InterPro" id="IPR017853">
    <property type="entry name" value="GH"/>
</dbReference>
<gene>
    <name evidence="3" type="ORF">OC846_002820</name>
</gene>
<dbReference type="InterPro" id="IPR024655">
    <property type="entry name" value="Asl1_glyco_hydro_catalytic"/>
</dbReference>
<evidence type="ECO:0000259" key="2">
    <source>
        <dbReference type="Pfam" id="PF11790"/>
    </source>
</evidence>
<evidence type="ECO:0000256" key="1">
    <source>
        <dbReference type="SAM" id="SignalP"/>
    </source>
</evidence>
<keyword evidence="1" id="KW-0732">Signal</keyword>
<dbReference type="GO" id="GO:0009277">
    <property type="term" value="C:fungal-type cell wall"/>
    <property type="evidence" value="ECO:0007669"/>
    <property type="project" value="TreeGrafter"/>
</dbReference>
<keyword evidence="4" id="KW-1185">Reference proteome</keyword>
<dbReference type="GO" id="GO:0071966">
    <property type="term" value="P:fungal-type cell wall polysaccharide metabolic process"/>
    <property type="evidence" value="ECO:0007669"/>
    <property type="project" value="TreeGrafter"/>
</dbReference>
<accession>A0AAN6GRH8</accession>
<dbReference type="Gene3D" id="3.20.20.80">
    <property type="entry name" value="Glycosidases"/>
    <property type="match status" value="1"/>
</dbReference>
<name>A0AAN6GRH8_9BASI</name>
<dbReference type="AlphaFoldDB" id="A0AAN6GRH8"/>
<feature type="signal peptide" evidence="1">
    <location>
        <begin position="1"/>
        <end position="24"/>
    </location>
</feature>